<feature type="transmembrane region" description="Helical" evidence="2">
    <location>
        <begin position="911"/>
        <end position="933"/>
    </location>
</feature>
<dbReference type="InterPro" id="IPR002110">
    <property type="entry name" value="Ankyrin_rpt"/>
</dbReference>
<keyword evidence="2" id="KW-0812">Transmembrane</keyword>
<reference evidence="4 5" key="1">
    <citation type="submission" date="2024-05" db="EMBL/GenBank/DDBJ databases">
        <title>Haplotype-resolved chromosome-level genome assembly of Huyou (Citrus changshanensis).</title>
        <authorList>
            <person name="Miao C."/>
            <person name="Chen W."/>
            <person name="Wu Y."/>
            <person name="Wang L."/>
            <person name="Zhao S."/>
            <person name="Grierson D."/>
            <person name="Xu C."/>
            <person name="Chen K."/>
        </authorList>
    </citation>
    <scope>NUCLEOTIDE SEQUENCE [LARGE SCALE GENOMIC DNA]</scope>
    <source>
        <strain evidence="4">01-14</strain>
        <tissue evidence="4">Leaf</tissue>
    </source>
</reference>
<feature type="transmembrane region" description="Helical" evidence="2">
    <location>
        <begin position="939"/>
        <end position="960"/>
    </location>
</feature>
<evidence type="ECO:0000256" key="2">
    <source>
        <dbReference type="SAM" id="Phobius"/>
    </source>
</evidence>
<feature type="domain" description="PGG" evidence="3">
    <location>
        <begin position="321"/>
        <end position="396"/>
    </location>
</feature>
<dbReference type="Pfam" id="PF13962">
    <property type="entry name" value="PGG"/>
    <property type="match status" value="2"/>
</dbReference>
<dbReference type="GO" id="GO:0016020">
    <property type="term" value="C:membrane"/>
    <property type="evidence" value="ECO:0007669"/>
    <property type="project" value="TreeGrafter"/>
</dbReference>
<evidence type="ECO:0000313" key="5">
    <source>
        <dbReference type="Proteomes" id="UP001428341"/>
    </source>
</evidence>
<comment type="caution">
    <text evidence="4">The sequence shown here is derived from an EMBL/GenBank/DDBJ whole genome shotgun (WGS) entry which is preliminary data.</text>
</comment>
<protein>
    <recommendedName>
        <fullName evidence="3">PGG domain-containing protein</fullName>
    </recommendedName>
</protein>
<evidence type="ECO:0000259" key="3">
    <source>
        <dbReference type="Pfam" id="PF13962"/>
    </source>
</evidence>
<dbReference type="AlphaFoldDB" id="A0AAP0LIA5"/>
<dbReference type="Gene3D" id="1.25.40.20">
    <property type="entry name" value="Ankyrin repeat-containing domain"/>
    <property type="match status" value="4"/>
</dbReference>
<dbReference type="EMBL" id="JBCGBO010000025">
    <property type="protein sequence ID" value="KAK9175852.1"/>
    <property type="molecule type" value="Genomic_DNA"/>
</dbReference>
<keyword evidence="5" id="KW-1185">Reference proteome</keyword>
<organism evidence="4 5">
    <name type="scientific">Citrus x changshan-huyou</name>
    <dbReference type="NCBI Taxonomy" id="2935761"/>
    <lineage>
        <taxon>Eukaryota</taxon>
        <taxon>Viridiplantae</taxon>
        <taxon>Streptophyta</taxon>
        <taxon>Embryophyta</taxon>
        <taxon>Tracheophyta</taxon>
        <taxon>Spermatophyta</taxon>
        <taxon>Magnoliopsida</taxon>
        <taxon>eudicotyledons</taxon>
        <taxon>Gunneridae</taxon>
        <taxon>Pentapetalae</taxon>
        <taxon>rosids</taxon>
        <taxon>malvids</taxon>
        <taxon>Sapindales</taxon>
        <taxon>Rutaceae</taxon>
        <taxon>Aurantioideae</taxon>
        <taxon>Citrus</taxon>
    </lineage>
</organism>
<dbReference type="InterPro" id="IPR026961">
    <property type="entry name" value="PGG_dom"/>
</dbReference>
<dbReference type="Proteomes" id="UP001428341">
    <property type="component" value="Unassembled WGS sequence"/>
</dbReference>
<sequence length="1013" mass="112892">MSSIGIEDTDAKNKINSELYNALMIKQDEQKVIELCRKVPDHSLCVFTIYDDTVLHVAAYTKKSDSVMKLLDELPDQSLDKMTRQNKAGNTILHETASSSHALPVADKLFRKAPGLLGMRNNNGGTALLGAAHNGKIEIFNFLAGKNFSGFIIKLQLQSVKSSLKIHKYGSASEKDNGEEGRSSGGGGGDVDIPLFLATKSGCVEIAKQILEVYPQSVGYIDHEGRNILHVANKYSQLEIFGHAGKMEALVRRLFRKIDHHGNTILHMVGKERKDYLPEKTLVVQEELLWYDIVNHRNNVGFTAEGLFAAANYDLRVLSKEWLIHTAEGCSVIAVLIATVSFKFAAAYTVPGGSNERTGYPILIHQPFFVVFTLSDVLSLTSPLAAVVTFLSVLTSSFRLEEFALSSKYNDPWLHISVFFFRVPYDGSICSNGNHSSPVSFANFVSFTLKPQESVTPCTFNFILTVHDDTVLHMATYFKRDDLALKLLDEIPELYIHKMTRQNKAGNTVLHATATSSRALPVADKLLRKAPGLLGMRNNNGETALFRSARYELALEIAKEYKYLIGEKDMDGMTALQLLSCKPEAFKLKQERGFFKKLLHFLKFSCDSSWREETQREERQYAAVVELAKFLIERDTSWEVTTPIRDKGRPKIHKYGSASEKGSEEEGGRSGGGDHVDTPLFLATKSGCVEIVKQILKIYPQSLGYIDHEGRNILHVAIKYRQLEIFETVRKMEALSRRLVSKIDNNGNTILHTAGEKIKDYIPEKMEGPALVLQEELLWYERAKEASIPHFVYHRNNLGLTAEGLFAAANNELRGSSKEWLIHTAEGCSVVAVLIATVAFAAAYTVPGGSDDSTGYPILINQPFFVVFTISDVLSLTSSLAAVVTFLSILTSPFRLEDFKHSLPNKMTLGFTFLFFSVCLMMVAFAATVLLMIKNKENWAKIVLYACSFIPVGIFALTYFPLYTTTSTKRAIKYLTKMTGQFLVPQRFTAQLKKISCLSNSTRARSSSSSFVP</sequence>
<feature type="compositionally biased region" description="Basic and acidic residues" evidence="1">
    <location>
        <begin position="661"/>
        <end position="675"/>
    </location>
</feature>
<feature type="domain" description="PGG" evidence="3">
    <location>
        <begin position="819"/>
        <end position="930"/>
    </location>
</feature>
<keyword evidence="2" id="KW-1133">Transmembrane helix</keyword>
<dbReference type="PANTHER" id="PTHR24177:SF314">
    <property type="entry name" value="PROTEIN ACCELERATED CELL DEATH 6-LIKE ISOFORM X1"/>
    <property type="match status" value="1"/>
</dbReference>
<dbReference type="InterPro" id="IPR036770">
    <property type="entry name" value="Ankyrin_rpt-contain_sf"/>
</dbReference>
<dbReference type="SUPFAM" id="SSF48403">
    <property type="entry name" value="Ankyrin repeat"/>
    <property type="match status" value="3"/>
</dbReference>
<accession>A0AAP0LIA5</accession>
<feature type="region of interest" description="Disordered" evidence="1">
    <location>
        <begin position="649"/>
        <end position="675"/>
    </location>
</feature>
<keyword evidence="2" id="KW-0472">Membrane</keyword>
<evidence type="ECO:0000313" key="4">
    <source>
        <dbReference type="EMBL" id="KAK9175852.1"/>
    </source>
</evidence>
<dbReference type="PANTHER" id="PTHR24177">
    <property type="entry name" value="CASKIN"/>
    <property type="match status" value="1"/>
</dbReference>
<dbReference type="SMART" id="SM00248">
    <property type="entry name" value="ANK"/>
    <property type="match status" value="7"/>
</dbReference>
<name>A0AAP0LIA5_9ROSI</name>
<proteinExistence type="predicted"/>
<gene>
    <name evidence="4" type="ORF">WN944_027862</name>
</gene>
<feature type="transmembrane region" description="Helical" evidence="2">
    <location>
        <begin position="864"/>
        <end position="890"/>
    </location>
</feature>
<evidence type="ECO:0000256" key="1">
    <source>
        <dbReference type="SAM" id="MobiDB-lite"/>
    </source>
</evidence>